<protein>
    <submittedName>
        <fullName evidence="1">Uncharacterized protein</fullName>
    </submittedName>
</protein>
<reference evidence="1" key="1">
    <citation type="submission" date="2020-11" db="EMBL/GenBank/DDBJ databases">
        <authorList>
            <person name="Tran Van P."/>
        </authorList>
    </citation>
    <scope>NUCLEOTIDE SEQUENCE</scope>
</reference>
<evidence type="ECO:0000313" key="1">
    <source>
        <dbReference type="EMBL" id="CAD7256251.1"/>
    </source>
</evidence>
<name>A0A7R9AKU4_TIMSH</name>
<dbReference type="EMBL" id="OC000135">
    <property type="protein sequence ID" value="CAD7256251.1"/>
    <property type="molecule type" value="Genomic_DNA"/>
</dbReference>
<gene>
    <name evidence="1" type="ORF">TSIB3V08_LOCUS535</name>
</gene>
<accession>A0A7R9AKU4</accession>
<dbReference type="AlphaFoldDB" id="A0A7R9AKU4"/>
<proteinExistence type="predicted"/>
<organism evidence="1">
    <name type="scientific">Timema shepardi</name>
    <name type="common">Walking stick</name>
    <dbReference type="NCBI Taxonomy" id="629360"/>
    <lineage>
        <taxon>Eukaryota</taxon>
        <taxon>Metazoa</taxon>
        <taxon>Ecdysozoa</taxon>
        <taxon>Arthropoda</taxon>
        <taxon>Hexapoda</taxon>
        <taxon>Insecta</taxon>
        <taxon>Pterygota</taxon>
        <taxon>Neoptera</taxon>
        <taxon>Polyneoptera</taxon>
        <taxon>Phasmatodea</taxon>
        <taxon>Timematodea</taxon>
        <taxon>Timematoidea</taxon>
        <taxon>Timematidae</taxon>
        <taxon>Timema</taxon>
    </lineage>
</organism>
<sequence>MSYGGQVMQPGREYLEPHSRGICQIQLDLPCADKMKPSVVDHCTNANLEAATILHHTVDALLGVVMEAMQDGVTSTVECVPYFLSLALVLCHVWLHIVYQAIVLSGFGNTNNLSYNFRTCLKNVVDKLFERSPLKFPLTEAFTFLNPYKIGFNQDETDDLSYGHPISSGANQSVVAQLPNVPNMKQTIKNIQMKANAQPPVPSFCRNIVFPDEYKLTGLPKTNNNIEGWHRGFQQHITASHPSIWKFVSTIKMEQSLNEVFVVTKHVLATVQRTLTLASASFFFSSSWRIHSAFLFRASQLVGKLFLLSSSTTS</sequence>